<protein>
    <submittedName>
        <fullName evidence="1">Uncharacterized protein</fullName>
    </submittedName>
</protein>
<organism evidence="1 2">
    <name type="scientific">Candidatus Gottesmanbacteria bacterium GW2011_GWC2_39_8</name>
    <dbReference type="NCBI Taxonomy" id="1618450"/>
    <lineage>
        <taxon>Bacteria</taxon>
        <taxon>Candidatus Gottesmaniibacteriota</taxon>
    </lineage>
</organism>
<dbReference type="EMBL" id="LBXN01000100">
    <property type="protein sequence ID" value="KKR30398.1"/>
    <property type="molecule type" value="Genomic_DNA"/>
</dbReference>
<sequence>MEEKKEKKHVCTICGKQSEATICHACEEKIRGEALEKKKDVEKAGRTDTGRR</sequence>
<accession>A0A0G0PR35</accession>
<dbReference type="InterPro" id="IPR023627">
    <property type="entry name" value="Rcmb_RecR"/>
</dbReference>
<dbReference type="AlphaFoldDB" id="A0A0G0PR35"/>
<dbReference type="SUPFAM" id="SSF111304">
    <property type="entry name" value="Recombination protein RecR"/>
    <property type="match status" value="1"/>
</dbReference>
<dbReference type="Proteomes" id="UP000034539">
    <property type="component" value="Unassembled WGS sequence"/>
</dbReference>
<proteinExistence type="predicted"/>
<reference evidence="1 2" key="1">
    <citation type="journal article" date="2015" name="Nature">
        <title>rRNA introns, odd ribosomes, and small enigmatic genomes across a large radiation of phyla.</title>
        <authorList>
            <person name="Brown C.T."/>
            <person name="Hug L.A."/>
            <person name="Thomas B.C."/>
            <person name="Sharon I."/>
            <person name="Castelle C.J."/>
            <person name="Singh A."/>
            <person name="Wilkins M.J."/>
            <person name="Williams K.H."/>
            <person name="Banfield J.F."/>
        </authorList>
    </citation>
    <scope>NUCLEOTIDE SEQUENCE [LARGE SCALE GENOMIC DNA]</scope>
</reference>
<evidence type="ECO:0000313" key="1">
    <source>
        <dbReference type="EMBL" id="KKR30398.1"/>
    </source>
</evidence>
<comment type="caution">
    <text evidence="1">The sequence shown here is derived from an EMBL/GenBank/DDBJ whole genome shotgun (WGS) entry which is preliminary data.</text>
</comment>
<evidence type="ECO:0000313" key="2">
    <source>
        <dbReference type="Proteomes" id="UP000034539"/>
    </source>
</evidence>
<name>A0A0G0PR35_9BACT</name>
<gene>
    <name evidence="1" type="ORF">UT63_C0100G0009</name>
</gene>